<keyword evidence="6 12" id="KW-1003">Cell membrane</keyword>
<dbReference type="InterPro" id="IPR011862">
    <property type="entry name" value="Phos-bd"/>
</dbReference>
<keyword evidence="8 12" id="KW-0732">Signal</keyword>
<keyword evidence="5 12" id="KW-0813">Transport</keyword>
<evidence type="ECO:0000256" key="4">
    <source>
        <dbReference type="ARBA" id="ARBA00011529"/>
    </source>
</evidence>
<dbReference type="OrthoDB" id="9790048at2"/>
<dbReference type="AlphaFoldDB" id="A0A2R5HGE0"/>
<name>A0A2R5HGE0_9LACT</name>
<protein>
    <recommendedName>
        <fullName evidence="12">Phosphate-binding protein</fullName>
    </recommendedName>
</protein>
<dbReference type="PROSITE" id="PS51257">
    <property type="entry name" value="PROKAR_LIPOPROTEIN"/>
    <property type="match status" value="1"/>
</dbReference>
<feature type="chain" id="PRO_5039752945" description="Phosphate-binding protein" evidence="12">
    <location>
        <begin position="20"/>
        <end position="283"/>
    </location>
</feature>
<keyword evidence="15" id="KW-1185">Reference proteome</keyword>
<dbReference type="GO" id="GO:0005886">
    <property type="term" value="C:plasma membrane"/>
    <property type="evidence" value="ECO:0007669"/>
    <property type="project" value="UniProtKB-SubCell"/>
</dbReference>
<keyword evidence="9" id="KW-0472">Membrane</keyword>
<evidence type="ECO:0000313" key="15">
    <source>
        <dbReference type="Proteomes" id="UP000245021"/>
    </source>
</evidence>
<evidence type="ECO:0000256" key="12">
    <source>
        <dbReference type="RuleBase" id="RU367119"/>
    </source>
</evidence>
<dbReference type="GO" id="GO:0042301">
    <property type="term" value="F:phosphate ion binding"/>
    <property type="evidence" value="ECO:0007669"/>
    <property type="project" value="UniProtKB-UniRule"/>
</dbReference>
<keyword evidence="10 12" id="KW-0564">Palmitate</keyword>
<reference evidence="14 15" key="1">
    <citation type="journal article" date="2018" name="Genome Announc.">
        <title>Draft Genome Sequence of Lactococcus sp. Strain NtB2 (JCM 32569), Isolated from the Gut of the Higher Termite Nasutitermes takasagoensis.</title>
        <authorList>
            <person name="Noda S."/>
            <person name="Aihara C."/>
            <person name="Yuki M."/>
            <person name="Ohkuma M."/>
        </authorList>
    </citation>
    <scope>NUCLEOTIDE SEQUENCE [LARGE SCALE GENOMIC DNA]</scope>
    <source>
        <strain evidence="14 15">NtB2</strain>
    </source>
</reference>
<dbReference type="Pfam" id="PF12849">
    <property type="entry name" value="PBP_like_2"/>
    <property type="match status" value="1"/>
</dbReference>
<dbReference type="EMBL" id="BFFO01000006">
    <property type="protein sequence ID" value="GBG97052.1"/>
    <property type="molecule type" value="Genomic_DNA"/>
</dbReference>
<feature type="domain" description="PBP" evidence="13">
    <location>
        <begin position="22"/>
        <end position="251"/>
    </location>
</feature>
<feature type="signal peptide" evidence="12">
    <location>
        <begin position="1"/>
        <end position="19"/>
    </location>
</feature>
<dbReference type="Proteomes" id="UP000245021">
    <property type="component" value="Unassembled WGS sequence"/>
</dbReference>
<dbReference type="PANTHER" id="PTHR30570:SF4">
    <property type="entry name" value="PHOSPHATE-BINDING PROTEIN PSTS 1"/>
    <property type="match status" value="1"/>
</dbReference>
<organism evidence="14 15">
    <name type="scientific">Lactococcus termiticola</name>
    <dbReference type="NCBI Taxonomy" id="2169526"/>
    <lineage>
        <taxon>Bacteria</taxon>
        <taxon>Bacillati</taxon>
        <taxon>Bacillota</taxon>
        <taxon>Bacilli</taxon>
        <taxon>Lactobacillales</taxon>
        <taxon>Streptococcaceae</taxon>
        <taxon>Lactococcus</taxon>
    </lineage>
</organism>
<dbReference type="InterPro" id="IPR050811">
    <property type="entry name" value="Phosphate_ABC_transporter"/>
</dbReference>
<evidence type="ECO:0000259" key="13">
    <source>
        <dbReference type="Pfam" id="PF12849"/>
    </source>
</evidence>
<comment type="subcellular location">
    <subcellularLocation>
        <location evidence="2 12">Cell membrane</location>
        <topology evidence="2 12">Lipid-anchor</topology>
    </subcellularLocation>
</comment>
<dbReference type="CDD" id="cd13653">
    <property type="entry name" value="PBP2_phosphate_like_1"/>
    <property type="match status" value="1"/>
</dbReference>
<evidence type="ECO:0000256" key="6">
    <source>
        <dbReference type="ARBA" id="ARBA00022475"/>
    </source>
</evidence>
<evidence type="ECO:0000256" key="11">
    <source>
        <dbReference type="ARBA" id="ARBA00023288"/>
    </source>
</evidence>
<evidence type="ECO:0000256" key="9">
    <source>
        <dbReference type="ARBA" id="ARBA00023136"/>
    </source>
</evidence>
<dbReference type="Gene3D" id="3.40.190.10">
    <property type="entry name" value="Periplasmic binding protein-like II"/>
    <property type="match status" value="2"/>
</dbReference>
<dbReference type="RefSeq" id="WP_109246010.1">
    <property type="nucleotide sequence ID" value="NZ_BFFO01000006.1"/>
</dbReference>
<evidence type="ECO:0000256" key="3">
    <source>
        <dbReference type="ARBA" id="ARBA00008725"/>
    </source>
</evidence>
<evidence type="ECO:0000256" key="7">
    <source>
        <dbReference type="ARBA" id="ARBA00022592"/>
    </source>
</evidence>
<evidence type="ECO:0000256" key="5">
    <source>
        <dbReference type="ARBA" id="ARBA00022448"/>
    </source>
</evidence>
<sequence length="283" mass="30084">MKKKIFMAILAASSMTLLAACSTGAKQVTAGGSTALQPLVERSSLDYMKVHSNSIITVQGGGSGVGLAQVAAGSFQIGNSDIFAEEKSGIDVKKITDHKVAAIGFAPIVNSKLDIKNLSKQQLVDVFTGKVKNWKEVGGPDLAITVIGRTAGSGTRVNFDKYALNGATEVNGPSQDASGSVVQLLSQTPGAISYVSFSYKAKPGVKALSVDGVAPSDANVQTNKWKIWSYEHMYTNKKQDNKIEENFIDYVKADTASLKKLGYIPMAEMKVDRSADGKISRIK</sequence>
<keyword evidence="7 12" id="KW-0592">Phosphate transport</keyword>
<dbReference type="NCBIfam" id="TIGR02136">
    <property type="entry name" value="ptsS_2"/>
    <property type="match status" value="1"/>
</dbReference>
<accession>A0A2R5HGE0</accession>
<evidence type="ECO:0000256" key="8">
    <source>
        <dbReference type="ARBA" id="ARBA00022729"/>
    </source>
</evidence>
<evidence type="ECO:0000256" key="1">
    <source>
        <dbReference type="ARBA" id="ARBA00002841"/>
    </source>
</evidence>
<comment type="function">
    <text evidence="1">Part of the ABC transporter complex PstSACB involved in phosphate import.</text>
</comment>
<evidence type="ECO:0000256" key="2">
    <source>
        <dbReference type="ARBA" id="ARBA00004193"/>
    </source>
</evidence>
<dbReference type="PANTHER" id="PTHR30570">
    <property type="entry name" value="PERIPLASMIC PHOSPHATE BINDING COMPONENT OF PHOSPHATE ABC TRANSPORTER"/>
    <property type="match status" value="1"/>
</dbReference>
<comment type="subunit">
    <text evidence="4 12">The complex is composed of two ATP-binding proteins (PstB), two transmembrane proteins (PstC and PstA) and a solute-binding protein (PstS).</text>
</comment>
<proteinExistence type="inferred from homology"/>
<evidence type="ECO:0000313" key="14">
    <source>
        <dbReference type="EMBL" id="GBG97052.1"/>
    </source>
</evidence>
<dbReference type="InterPro" id="IPR024370">
    <property type="entry name" value="PBP_domain"/>
</dbReference>
<keyword evidence="11 12" id="KW-0449">Lipoprotein</keyword>
<comment type="caution">
    <text evidence="14">The sequence shown here is derived from an EMBL/GenBank/DDBJ whole genome shotgun (WGS) entry which is preliminary data.</text>
</comment>
<comment type="similarity">
    <text evidence="3 12">Belongs to the PstS family.</text>
</comment>
<dbReference type="GO" id="GO:0006817">
    <property type="term" value="P:phosphate ion transport"/>
    <property type="evidence" value="ECO:0007669"/>
    <property type="project" value="UniProtKB-UniRule"/>
</dbReference>
<comment type="function">
    <text evidence="12">Involved in the system for phosphate transport across the cytoplasmic membrane.</text>
</comment>
<gene>
    <name evidence="14" type="primary">pstS_1</name>
    <name evidence="14" type="ORF">NtB2_01189</name>
</gene>
<dbReference type="SUPFAM" id="SSF53850">
    <property type="entry name" value="Periplasmic binding protein-like II"/>
    <property type="match status" value="1"/>
</dbReference>
<evidence type="ECO:0000256" key="10">
    <source>
        <dbReference type="ARBA" id="ARBA00023139"/>
    </source>
</evidence>